<organism evidence="1 2">
    <name type="scientific">Flavobacterium cerinum</name>
    <dbReference type="NCBI Taxonomy" id="2502784"/>
    <lineage>
        <taxon>Bacteria</taxon>
        <taxon>Pseudomonadati</taxon>
        <taxon>Bacteroidota</taxon>
        <taxon>Flavobacteriia</taxon>
        <taxon>Flavobacteriales</taxon>
        <taxon>Flavobacteriaceae</taxon>
        <taxon>Flavobacterium</taxon>
    </lineage>
</organism>
<dbReference type="EMBL" id="CP101751">
    <property type="protein sequence ID" value="UUC45570.1"/>
    <property type="molecule type" value="Genomic_DNA"/>
</dbReference>
<sequence>MKTTFFTTMVIAMVFASCNQSDINEKEYEVTLSSSIRTVTIDSCEYVVYDVSRGGNIIHKENCKFCQQRKK</sequence>
<proteinExistence type="predicted"/>
<name>A0ABY5IRS6_9FLAO</name>
<dbReference type="Proteomes" id="UP001059844">
    <property type="component" value="Chromosome"/>
</dbReference>
<evidence type="ECO:0000313" key="2">
    <source>
        <dbReference type="Proteomes" id="UP001059844"/>
    </source>
</evidence>
<dbReference type="PROSITE" id="PS51257">
    <property type="entry name" value="PROKAR_LIPOPROTEIN"/>
    <property type="match status" value="1"/>
</dbReference>
<protein>
    <submittedName>
        <fullName evidence="1">Uncharacterized protein</fullName>
    </submittedName>
</protein>
<keyword evidence="2" id="KW-1185">Reference proteome</keyword>
<gene>
    <name evidence="1" type="ORF">NOX80_18360</name>
</gene>
<dbReference type="RefSeq" id="WP_256551263.1">
    <property type="nucleotide sequence ID" value="NZ_CP101751.1"/>
</dbReference>
<reference evidence="1" key="1">
    <citation type="submission" date="2022-07" db="EMBL/GenBank/DDBJ databases">
        <title>Isolation, identification, and degradation of a PFOSA degrading strain from sewage treatment plant.</title>
        <authorList>
            <person name="Zhang L."/>
            <person name="Huo Y."/>
        </authorList>
    </citation>
    <scope>NUCLEOTIDE SEQUENCE</scope>
    <source>
        <strain evidence="1">C1</strain>
    </source>
</reference>
<accession>A0ABY5IRS6</accession>
<evidence type="ECO:0000313" key="1">
    <source>
        <dbReference type="EMBL" id="UUC45570.1"/>
    </source>
</evidence>